<evidence type="ECO:0000256" key="1">
    <source>
        <dbReference type="ARBA" id="ARBA00004328"/>
    </source>
</evidence>
<reference evidence="4" key="1">
    <citation type="submission" date="2019-08" db="EMBL/GenBank/DDBJ databases">
        <authorList>
            <person name="Kucharzyk K."/>
            <person name="Murdoch R.W."/>
            <person name="Higgins S."/>
            <person name="Loffler F."/>
        </authorList>
    </citation>
    <scope>NUCLEOTIDE SEQUENCE</scope>
</reference>
<dbReference type="EMBL" id="VSSQ01028257">
    <property type="protein sequence ID" value="MPM77895.1"/>
    <property type="molecule type" value="Genomic_DNA"/>
</dbReference>
<dbReference type="Pfam" id="PF05065">
    <property type="entry name" value="Phage_capsid"/>
    <property type="match status" value="1"/>
</dbReference>
<protein>
    <recommendedName>
        <fullName evidence="3">Phage capsid-like C-terminal domain-containing protein</fullName>
    </recommendedName>
</protein>
<dbReference type="NCBIfam" id="TIGR01554">
    <property type="entry name" value="major_cap_HK97"/>
    <property type="match status" value="1"/>
</dbReference>
<gene>
    <name evidence="4" type="ORF">SDC9_124904</name>
</gene>
<dbReference type="InterPro" id="IPR024455">
    <property type="entry name" value="Phage_capsid"/>
</dbReference>
<organism evidence="4">
    <name type="scientific">bioreactor metagenome</name>
    <dbReference type="NCBI Taxonomy" id="1076179"/>
    <lineage>
        <taxon>unclassified sequences</taxon>
        <taxon>metagenomes</taxon>
        <taxon>ecological metagenomes</taxon>
    </lineage>
</organism>
<dbReference type="Gene3D" id="3.30.2320.10">
    <property type="entry name" value="hypothetical protein PF0899 domain"/>
    <property type="match status" value="1"/>
</dbReference>
<sequence>MHATLGAQLGVTAASATAITFDEVMDLYYSLRSPYRRQAVFLMNDSTVKALRKLKNGAGDYIWQPSITSGTPDKILNCPVYTSGFVPAIASATKSIIFGDMDYYWIADREGRKFKRLNELYAPTGQVGFLASQRVDGKLILPEAVKVLQQKA</sequence>
<evidence type="ECO:0000313" key="4">
    <source>
        <dbReference type="EMBL" id="MPM77895.1"/>
    </source>
</evidence>
<dbReference type="InterPro" id="IPR054612">
    <property type="entry name" value="Phage_capsid-like_C"/>
</dbReference>
<keyword evidence="2" id="KW-0946">Virion</keyword>
<evidence type="ECO:0000259" key="3">
    <source>
        <dbReference type="Pfam" id="PF05065"/>
    </source>
</evidence>
<comment type="subcellular location">
    <subcellularLocation>
        <location evidence="1">Virion</location>
    </subcellularLocation>
</comment>
<evidence type="ECO:0000256" key="2">
    <source>
        <dbReference type="ARBA" id="ARBA00022844"/>
    </source>
</evidence>
<dbReference type="AlphaFoldDB" id="A0A645CLW4"/>
<dbReference type="GO" id="GO:0044423">
    <property type="term" value="C:virion component"/>
    <property type="evidence" value="ECO:0007669"/>
    <property type="project" value="UniProtKB-KW"/>
</dbReference>
<feature type="domain" description="Phage capsid-like C-terminal" evidence="3">
    <location>
        <begin position="8"/>
        <end position="149"/>
    </location>
</feature>
<proteinExistence type="predicted"/>
<comment type="caution">
    <text evidence="4">The sequence shown here is derived from an EMBL/GenBank/DDBJ whole genome shotgun (WGS) entry which is preliminary data.</text>
</comment>
<name>A0A645CLW4_9ZZZZ</name>
<dbReference type="SUPFAM" id="SSF56563">
    <property type="entry name" value="Major capsid protein gp5"/>
    <property type="match status" value="1"/>
</dbReference>
<accession>A0A645CLW4</accession>